<evidence type="ECO:0000313" key="7">
    <source>
        <dbReference type="Proteomes" id="UP001315967"/>
    </source>
</evidence>
<dbReference type="InterPro" id="IPR035472">
    <property type="entry name" value="RpiR-like_SIS"/>
</dbReference>
<dbReference type="PANTHER" id="PTHR30514">
    <property type="entry name" value="GLUCOKINASE"/>
    <property type="match status" value="1"/>
</dbReference>
<evidence type="ECO:0000313" key="6">
    <source>
        <dbReference type="EMBL" id="UUX33151.1"/>
    </source>
</evidence>
<gene>
    <name evidence="6" type="ORF">NRE15_09580</name>
</gene>
<evidence type="ECO:0000259" key="4">
    <source>
        <dbReference type="PROSITE" id="PS51071"/>
    </source>
</evidence>
<dbReference type="CDD" id="cd05013">
    <property type="entry name" value="SIS_RpiR"/>
    <property type="match status" value="1"/>
</dbReference>
<dbReference type="RefSeq" id="WP_313792653.1">
    <property type="nucleotide sequence ID" value="NZ_CP102453.1"/>
</dbReference>
<dbReference type="SUPFAM" id="SSF46689">
    <property type="entry name" value="Homeodomain-like"/>
    <property type="match status" value="1"/>
</dbReference>
<dbReference type="InterPro" id="IPR009057">
    <property type="entry name" value="Homeodomain-like_sf"/>
</dbReference>
<dbReference type="Gene3D" id="1.10.10.10">
    <property type="entry name" value="Winged helix-like DNA-binding domain superfamily/Winged helix DNA-binding domain"/>
    <property type="match status" value="1"/>
</dbReference>
<protein>
    <submittedName>
        <fullName evidence="6">MurR/RpiR family transcriptional regulator</fullName>
    </submittedName>
</protein>
<dbReference type="InterPro" id="IPR036388">
    <property type="entry name" value="WH-like_DNA-bd_sf"/>
</dbReference>
<feature type="domain" description="SIS" evidence="5">
    <location>
        <begin position="101"/>
        <end position="243"/>
    </location>
</feature>
<feature type="domain" description="HTH rpiR-type" evidence="4">
    <location>
        <begin position="1"/>
        <end position="75"/>
    </location>
</feature>
<dbReference type="Pfam" id="PF01418">
    <property type="entry name" value="HTH_6"/>
    <property type="match status" value="1"/>
</dbReference>
<dbReference type="Gene3D" id="3.40.50.10490">
    <property type="entry name" value="Glucose-6-phosphate isomerase like protein, domain 1"/>
    <property type="match status" value="1"/>
</dbReference>
<dbReference type="Proteomes" id="UP001315967">
    <property type="component" value="Chromosome"/>
</dbReference>
<reference evidence="6 7" key="1">
    <citation type="submission" date="2022-08" db="EMBL/GenBank/DDBJ databases">
        <title>Aerococcaceae sp. nov isolated from spoiled eye mask.</title>
        <authorList>
            <person name="Zhou G."/>
            <person name="Xie X.-B."/>
            <person name="Shi Q.-S."/>
            <person name="Wang Y.-S."/>
            <person name="Wen X."/>
            <person name="Peng H."/>
            <person name="Yang X.-J."/>
            <person name="Tao H.-B."/>
            <person name="Huang X.-M."/>
        </authorList>
    </citation>
    <scope>NUCLEOTIDE SEQUENCE [LARGE SCALE GENOMIC DNA]</scope>
    <source>
        <strain evidence="7">DM20194951</strain>
    </source>
</reference>
<evidence type="ECO:0000259" key="5">
    <source>
        <dbReference type="PROSITE" id="PS51464"/>
    </source>
</evidence>
<dbReference type="PANTHER" id="PTHR30514:SF1">
    <property type="entry name" value="HTH-TYPE TRANSCRIPTIONAL REGULATOR HEXR-RELATED"/>
    <property type="match status" value="1"/>
</dbReference>
<organism evidence="6 7">
    <name type="scientific">Fundicoccus culcitae</name>
    <dbReference type="NCBI Taxonomy" id="2969821"/>
    <lineage>
        <taxon>Bacteria</taxon>
        <taxon>Bacillati</taxon>
        <taxon>Bacillota</taxon>
        <taxon>Bacilli</taxon>
        <taxon>Lactobacillales</taxon>
        <taxon>Aerococcaceae</taxon>
        <taxon>Fundicoccus</taxon>
    </lineage>
</organism>
<dbReference type="InterPro" id="IPR001347">
    <property type="entry name" value="SIS_dom"/>
</dbReference>
<keyword evidence="2" id="KW-0238">DNA-binding</keyword>
<dbReference type="InterPro" id="IPR046348">
    <property type="entry name" value="SIS_dom_sf"/>
</dbReference>
<sequence length="246" mass="27941">MSFFGNIDFNELTETERYIYDFMTSNSNKIPYMRVREIADESHTSASSVMRFIRKLGYESFTDFRSHYQTSKVELNDLLDGLNILNKDNFPTDLAAKLRQVAVIIRDCENLVFVGIGSSGAICEYAARRFALLGYNTYPMTDPTYPIFAKLRNTSNNVAIMLSVSGATTELLELANGFKNKRDFTTVAITGAAESTLAKMSEHVLSYRVERRTLHRYEDITSQIPSIFLIESLSEAVLQFEEPQPE</sequence>
<keyword evidence="7" id="KW-1185">Reference proteome</keyword>
<dbReference type="SUPFAM" id="SSF53697">
    <property type="entry name" value="SIS domain"/>
    <property type="match status" value="1"/>
</dbReference>
<dbReference type="InterPro" id="IPR047640">
    <property type="entry name" value="RpiR-like"/>
</dbReference>
<name>A0ABY5P3G7_9LACT</name>
<dbReference type="InterPro" id="IPR000281">
    <property type="entry name" value="HTH_RpiR"/>
</dbReference>
<evidence type="ECO:0000256" key="2">
    <source>
        <dbReference type="ARBA" id="ARBA00023125"/>
    </source>
</evidence>
<dbReference type="Pfam" id="PF01380">
    <property type="entry name" value="SIS"/>
    <property type="match status" value="1"/>
</dbReference>
<keyword evidence="3" id="KW-0804">Transcription</keyword>
<proteinExistence type="predicted"/>
<evidence type="ECO:0000256" key="1">
    <source>
        <dbReference type="ARBA" id="ARBA00023015"/>
    </source>
</evidence>
<keyword evidence="1" id="KW-0805">Transcription regulation</keyword>
<dbReference type="PROSITE" id="PS51464">
    <property type="entry name" value="SIS"/>
    <property type="match status" value="1"/>
</dbReference>
<dbReference type="EMBL" id="CP102453">
    <property type="protein sequence ID" value="UUX33151.1"/>
    <property type="molecule type" value="Genomic_DNA"/>
</dbReference>
<evidence type="ECO:0000256" key="3">
    <source>
        <dbReference type="ARBA" id="ARBA00023163"/>
    </source>
</evidence>
<dbReference type="PROSITE" id="PS51071">
    <property type="entry name" value="HTH_RPIR"/>
    <property type="match status" value="1"/>
</dbReference>
<accession>A0ABY5P3G7</accession>